<feature type="domain" description="Pseudouridine synthase RsuA/RluA-like" evidence="3">
    <location>
        <begin position="240"/>
        <end position="387"/>
    </location>
</feature>
<gene>
    <name evidence="4" type="ORF">BZA70DRAFT_289936</name>
</gene>
<dbReference type="CDD" id="cd02557">
    <property type="entry name" value="PseudoU_synth_ScRIB2"/>
    <property type="match status" value="1"/>
</dbReference>
<sequence length="505" mass="57572">MDQSERVLQTEEVQKELQQKELQEVQKEDGGDQLAEKTEDEEVKSASSSDAASDETSPSPLSKNERNRRKRAAREVVPHSGRTRQNVRKFDSAGFRLRQQVLSSARVSLQDVLGETPDVAALDAADRVVTIEDDIAVGARYVYKGDGLRRVPPYYFTYLTFCKQRWRDRNLLEIFSSEFREKEPAYYRQLIDDGKVTINSERVGVDAIVRNGDLISHRTHKHEPPVPDTQIEIVYQDQEIVVIDKPAGIPVHPVGRFRFNTITEIMKHELKIPVHPAHRLDRLTSGVMIFARTGKAANQLSANMRNRTIYKEYVARVLGEFPLNDGNDVVCDLPVLTVDPRLGLNMVKDEGKPATTIFRRLSYNGKTSVVSCKPLTGRTHQIRLHLQYLGHPIANDPIYANRAVFGFHLGKGGEIDEADVRTKLSRMGKNEQARSAAFEELAEQQNRERGEKLTGEMCQVCQSPLYFDPSVRELEIWLHALKYWSTEDGWEYKTKLPIWAAEDFQ</sequence>
<dbReference type="InterPro" id="IPR006224">
    <property type="entry name" value="PsdUridine_synth_RluA-like_CS"/>
</dbReference>
<feature type="compositionally biased region" description="Low complexity" evidence="2">
    <location>
        <begin position="45"/>
        <end position="59"/>
    </location>
</feature>
<keyword evidence="5" id="KW-1185">Reference proteome</keyword>
<evidence type="ECO:0000256" key="2">
    <source>
        <dbReference type="SAM" id="MobiDB-lite"/>
    </source>
</evidence>
<dbReference type="SUPFAM" id="SSF55120">
    <property type="entry name" value="Pseudouridine synthase"/>
    <property type="match status" value="1"/>
</dbReference>
<evidence type="ECO:0000313" key="4">
    <source>
        <dbReference type="EMBL" id="KAK7204608.1"/>
    </source>
</evidence>
<reference evidence="4 5" key="1">
    <citation type="submission" date="2024-03" db="EMBL/GenBank/DDBJ databases">
        <title>Genome-scale model development and genomic sequencing of the oleaginous clade Lipomyces.</title>
        <authorList>
            <consortium name="Lawrence Berkeley National Laboratory"/>
            <person name="Czajka J.J."/>
            <person name="Han Y."/>
            <person name="Kim J."/>
            <person name="Mondo S.J."/>
            <person name="Hofstad B.A."/>
            <person name="Robles A."/>
            <person name="Haridas S."/>
            <person name="Riley R."/>
            <person name="LaButti K."/>
            <person name="Pangilinan J."/>
            <person name="Andreopoulos W."/>
            <person name="Lipzen A."/>
            <person name="Yan J."/>
            <person name="Wang M."/>
            <person name="Ng V."/>
            <person name="Grigoriev I.V."/>
            <person name="Spatafora J.W."/>
            <person name="Magnuson J.K."/>
            <person name="Baker S.E."/>
            <person name="Pomraning K.R."/>
        </authorList>
    </citation>
    <scope>NUCLEOTIDE SEQUENCE [LARGE SCALE GENOMIC DNA]</scope>
    <source>
        <strain evidence="4 5">Phaff 52-87</strain>
    </source>
</reference>
<proteinExistence type="predicted"/>
<dbReference type="PROSITE" id="PS50889">
    <property type="entry name" value="S4"/>
    <property type="match status" value="1"/>
</dbReference>
<evidence type="ECO:0000259" key="3">
    <source>
        <dbReference type="Pfam" id="PF00849"/>
    </source>
</evidence>
<dbReference type="InterPro" id="IPR020103">
    <property type="entry name" value="PsdUridine_synth_cat_dom_sf"/>
</dbReference>
<dbReference type="GeneID" id="90039673"/>
<dbReference type="Gene3D" id="3.30.2350.10">
    <property type="entry name" value="Pseudouridine synthase"/>
    <property type="match status" value="1"/>
</dbReference>
<evidence type="ECO:0000313" key="5">
    <source>
        <dbReference type="Proteomes" id="UP001498771"/>
    </source>
</evidence>
<name>A0ABR1F427_9ASCO</name>
<evidence type="ECO:0000256" key="1">
    <source>
        <dbReference type="PROSITE-ProRule" id="PRU00182"/>
    </source>
</evidence>
<dbReference type="EMBL" id="JBBJBU010000007">
    <property type="protein sequence ID" value="KAK7204608.1"/>
    <property type="molecule type" value="Genomic_DNA"/>
</dbReference>
<accession>A0ABR1F427</accession>
<dbReference type="PANTHER" id="PTHR21600">
    <property type="entry name" value="MITOCHONDRIAL RNA PSEUDOURIDINE SYNTHASE"/>
    <property type="match status" value="1"/>
</dbReference>
<comment type="caution">
    <text evidence="4">The sequence shown here is derived from an EMBL/GenBank/DDBJ whole genome shotgun (WGS) entry which is preliminary data.</text>
</comment>
<dbReference type="NCBIfam" id="TIGR00005">
    <property type="entry name" value="rluA_subfam"/>
    <property type="match status" value="1"/>
</dbReference>
<protein>
    <submittedName>
        <fullName evidence="4">Pseudouridine synthase</fullName>
    </submittedName>
</protein>
<dbReference type="Proteomes" id="UP001498771">
    <property type="component" value="Unassembled WGS sequence"/>
</dbReference>
<feature type="region of interest" description="Disordered" evidence="2">
    <location>
        <begin position="22"/>
        <end position="85"/>
    </location>
</feature>
<dbReference type="InterPro" id="IPR050188">
    <property type="entry name" value="RluA_PseudoU_synthase"/>
</dbReference>
<dbReference type="Pfam" id="PF00849">
    <property type="entry name" value="PseudoU_synth_2"/>
    <property type="match status" value="1"/>
</dbReference>
<dbReference type="PROSITE" id="PS01129">
    <property type="entry name" value="PSI_RLU"/>
    <property type="match status" value="1"/>
</dbReference>
<keyword evidence="1" id="KW-0694">RNA-binding</keyword>
<feature type="compositionally biased region" description="Basic and acidic residues" evidence="2">
    <location>
        <begin position="22"/>
        <end position="37"/>
    </location>
</feature>
<organism evidence="4 5">
    <name type="scientific">Myxozyma melibiosi</name>
    <dbReference type="NCBI Taxonomy" id="54550"/>
    <lineage>
        <taxon>Eukaryota</taxon>
        <taxon>Fungi</taxon>
        <taxon>Dikarya</taxon>
        <taxon>Ascomycota</taxon>
        <taxon>Saccharomycotina</taxon>
        <taxon>Lipomycetes</taxon>
        <taxon>Lipomycetales</taxon>
        <taxon>Lipomycetaceae</taxon>
        <taxon>Myxozyma</taxon>
    </lineage>
</organism>
<dbReference type="RefSeq" id="XP_064767641.1">
    <property type="nucleotide sequence ID" value="XM_064914161.1"/>
</dbReference>
<dbReference type="InterPro" id="IPR006145">
    <property type="entry name" value="PsdUridine_synth_RsuA/RluA"/>
</dbReference>
<dbReference type="PANTHER" id="PTHR21600:SF40">
    <property type="entry name" value="PSEUDOURIDYLATE SYNTHASE RPUSD2"/>
    <property type="match status" value="1"/>
</dbReference>
<dbReference type="InterPro" id="IPR006225">
    <property type="entry name" value="PsdUridine_synth_RluC/D"/>
</dbReference>